<dbReference type="OMA" id="FKKCGPG"/>
<reference evidence="2" key="1">
    <citation type="submission" date="2025-08" db="UniProtKB">
        <authorList>
            <consortium name="RefSeq"/>
        </authorList>
    </citation>
    <scope>IDENTIFICATION</scope>
</reference>
<protein>
    <submittedName>
        <fullName evidence="2">Outer dense fiber protein 3-like isoform X1</fullName>
    </submittedName>
</protein>
<evidence type="ECO:0000313" key="1">
    <source>
        <dbReference type="Proteomes" id="UP001165740"/>
    </source>
</evidence>
<dbReference type="InterPro" id="IPR010736">
    <property type="entry name" value="SHIPPO-rpt"/>
</dbReference>
<gene>
    <name evidence="2" type="primary">LOC106073450</name>
</gene>
<dbReference type="OrthoDB" id="429991at2759"/>
<dbReference type="PANTHER" id="PTHR21580:SF28">
    <property type="entry name" value="BOREALIN N-TERMINAL DOMAIN-CONTAINING PROTEIN-RELATED"/>
    <property type="match status" value="1"/>
</dbReference>
<organism evidence="1 2">
    <name type="scientific">Biomphalaria glabrata</name>
    <name type="common">Bloodfluke planorb</name>
    <name type="synonym">Freshwater snail</name>
    <dbReference type="NCBI Taxonomy" id="6526"/>
    <lineage>
        <taxon>Eukaryota</taxon>
        <taxon>Metazoa</taxon>
        <taxon>Spiralia</taxon>
        <taxon>Lophotrochozoa</taxon>
        <taxon>Mollusca</taxon>
        <taxon>Gastropoda</taxon>
        <taxon>Heterobranchia</taxon>
        <taxon>Euthyneura</taxon>
        <taxon>Panpulmonata</taxon>
        <taxon>Hygrophila</taxon>
        <taxon>Lymnaeoidea</taxon>
        <taxon>Planorbidae</taxon>
        <taxon>Biomphalaria</taxon>
    </lineage>
</organism>
<sequence length="226" mass="24871">MFQGVTGPGPKYQLPSTIGMVNHDPTRPKAPGYSFGAKYSNTYQNGPGYYYIERGLYNNGRENNQGFTLYGRPKRSIWETTSGSSPGPVYAVNASTVEKKTPSYSFGGPFKHNYKSEGPGPNTYNVLKPWGSENKGPLISGRTKDSKSFDYDFAKTPGPASYSYNDRNPGPAFSIGGRTFMPGHKIITPGPNIYLPPLNGTSPRSPRFTMGIRHHEDVMILPEIED</sequence>
<dbReference type="InterPro" id="IPR051291">
    <property type="entry name" value="CIMAP"/>
</dbReference>
<name>A0A9W3AJI2_BIOGL</name>
<dbReference type="Proteomes" id="UP001165740">
    <property type="component" value="Chromosome 6"/>
</dbReference>
<dbReference type="RefSeq" id="XP_055887354.1">
    <property type="nucleotide sequence ID" value="XM_056031379.1"/>
</dbReference>
<dbReference type="PANTHER" id="PTHR21580">
    <property type="entry name" value="SHIPPO-1-RELATED"/>
    <property type="match status" value="1"/>
</dbReference>
<proteinExistence type="predicted"/>
<dbReference type="Pfam" id="PF07004">
    <property type="entry name" value="SHIPPO-rpt"/>
    <property type="match status" value="5"/>
</dbReference>
<dbReference type="GeneID" id="106073450"/>
<evidence type="ECO:0000313" key="2">
    <source>
        <dbReference type="RefSeq" id="XP_055887354.1"/>
    </source>
</evidence>
<dbReference type="AlphaFoldDB" id="A0A9W3AJI2"/>
<keyword evidence="1" id="KW-1185">Reference proteome</keyword>
<accession>A0A9W3AJI2</accession>